<proteinExistence type="inferred from homology"/>
<evidence type="ECO:0000259" key="5">
    <source>
        <dbReference type="Pfam" id="PF04198"/>
    </source>
</evidence>
<dbReference type="SUPFAM" id="SSF100950">
    <property type="entry name" value="NagB/RpiA/CoA transferase-like"/>
    <property type="match status" value="1"/>
</dbReference>
<dbReference type="KEGG" id="ppso:QPJ95_02030"/>
<feature type="domain" description="Sugar-binding" evidence="5">
    <location>
        <begin position="63"/>
        <end position="316"/>
    </location>
</feature>
<gene>
    <name evidence="6" type="ORF">QPJ95_02030</name>
</gene>
<evidence type="ECO:0000313" key="7">
    <source>
        <dbReference type="Proteomes" id="UP001238334"/>
    </source>
</evidence>
<comment type="similarity">
    <text evidence="1">Belongs to the SorC transcriptional regulatory family.</text>
</comment>
<dbReference type="Proteomes" id="UP001238334">
    <property type="component" value="Chromosome"/>
</dbReference>
<evidence type="ECO:0000256" key="4">
    <source>
        <dbReference type="ARBA" id="ARBA00023163"/>
    </source>
</evidence>
<dbReference type="RefSeq" id="WP_286018233.1">
    <property type="nucleotide sequence ID" value="NZ_CP127247.1"/>
</dbReference>
<evidence type="ECO:0000256" key="3">
    <source>
        <dbReference type="ARBA" id="ARBA00023125"/>
    </source>
</evidence>
<name>A0A9Y2KZ25_9RHOB</name>
<dbReference type="InterPro" id="IPR037171">
    <property type="entry name" value="NagB/RpiA_transferase-like"/>
</dbReference>
<dbReference type="PANTHER" id="PTHR34294">
    <property type="entry name" value="TRANSCRIPTIONAL REGULATOR-RELATED"/>
    <property type="match status" value="1"/>
</dbReference>
<protein>
    <submittedName>
        <fullName evidence="6">Sugar-binding transcriptional regulator</fullName>
    </submittedName>
</protein>
<keyword evidence="7" id="KW-1185">Reference proteome</keyword>
<dbReference type="Pfam" id="PF04198">
    <property type="entry name" value="Sugar-bind"/>
    <property type="match status" value="1"/>
</dbReference>
<organism evidence="6 7">
    <name type="scientific">Parasedimentitalea psychrophila</name>
    <dbReference type="NCBI Taxonomy" id="2997337"/>
    <lineage>
        <taxon>Bacteria</taxon>
        <taxon>Pseudomonadati</taxon>
        <taxon>Pseudomonadota</taxon>
        <taxon>Alphaproteobacteria</taxon>
        <taxon>Rhodobacterales</taxon>
        <taxon>Paracoccaceae</taxon>
        <taxon>Parasedimentitalea</taxon>
    </lineage>
</organism>
<evidence type="ECO:0000313" key="6">
    <source>
        <dbReference type="EMBL" id="WIY25751.1"/>
    </source>
</evidence>
<dbReference type="InterPro" id="IPR051054">
    <property type="entry name" value="SorC_transcr_regulators"/>
</dbReference>
<dbReference type="Gene3D" id="3.40.50.1360">
    <property type="match status" value="1"/>
</dbReference>
<dbReference type="EMBL" id="CP127247">
    <property type="protein sequence ID" value="WIY25751.1"/>
    <property type="molecule type" value="Genomic_DNA"/>
</dbReference>
<reference evidence="6 7" key="1">
    <citation type="submission" date="2023-06" db="EMBL/GenBank/DDBJ databases">
        <title>Parasedimentitalea psychrophila sp. nov., a psychrophilic bacterium isolated from deep-sea sediment.</title>
        <authorList>
            <person name="Li A."/>
        </authorList>
    </citation>
    <scope>NUCLEOTIDE SEQUENCE [LARGE SCALE GENOMIC DNA]</scope>
    <source>
        <strain evidence="6 7">QS115</strain>
    </source>
</reference>
<evidence type="ECO:0000256" key="1">
    <source>
        <dbReference type="ARBA" id="ARBA00010466"/>
    </source>
</evidence>
<keyword evidence="4" id="KW-0804">Transcription</keyword>
<dbReference type="Gene3D" id="1.10.10.60">
    <property type="entry name" value="Homeodomain-like"/>
    <property type="match status" value="1"/>
</dbReference>
<keyword evidence="3" id="KW-0238">DNA-binding</keyword>
<sequence>MNTNATDFHSMRLMARVLTLYYEEGRLQAQIAKELGLSSAKVNRLIKQGRALGMVEINIRTPFQPLFDLETRIKNRAKIDDVLVAPTVSDNPDVVLQNVGSAAADVLLKNLKDGDTICITGGKGVSAVVEGLNPERTYDIEVVPATGCVQGKHYTDVNHVATQLAEKLGGRAHQIHAPLFADTAEQKDMLMAMRSVNEVLDRARQATLAIVGVGSILTADSTYYDLHPMPMGDQDQIKRVGAVGELLGHLMDEDGNVCDYDLNARLVGLSPVELAKVPLTMGVASGINKIAPICSALRGHHLEALVIDEATANGVLDALSGGN</sequence>
<keyword evidence="2" id="KW-0805">Transcription regulation</keyword>
<dbReference type="GO" id="GO:0003677">
    <property type="term" value="F:DNA binding"/>
    <property type="evidence" value="ECO:0007669"/>
    <property type="project" value="UniProtKB-KW"/>
</dbReference>
<dbReference type="GO" id="GO:0030246">
    <property type="term" value="F:carbohydrate binding"/>
    <property type="evidence" value="ECO:0007669"/>
    <property type="project" value="InterPro"/>
</dbReference>
<dbReference type="PANTHER" id="PTHR34294:SF1">
    <property type="entry name" value="TRANSCRIPTIONAL REGULATOR LSRR"/>
    <property type="match status" value="1"/>
</dbReference>
<dbReference type="InterPro" id="IPR007324">
    <property type="entry name" value="Sugar-bd_dom_put"/>
</dbReference>
<dbReference type="AlphaFoldDB" id="A0A9Y2KZ25"/>
<accession>A0A9Y2KZ25</accession>
<evidence type="ECO:0000256" key="2">
    <source>
        <dbReference type="ARBA" id="ARBA00023015"/>
    </source>
</evidence>